<dbReference type="STRING" id="4155.A0A022QH11"/>
<evidence type="ECO:0000256" key="3">
    <source>
        <dbReference type="ARBA" id="ARBA00022833"/>
    </source>
</evidence>
<dbReference type="InterPro" id="IPR001841">
    <property type="entry name" value="Znf_RING"/>
</dbReference>
<dbReference type="AlphaFoldDB" id="A0A022QH11"/>
<dbReference type="GO" id="GO:0008270">
    <property type="term" value="F:zinc ion binding"/>
    <property type="evidence" value="ECO:0007669"/>
    <property type="project" value="UniProtKB-KW"/>
</dbReference>
<feature type="region of interest" description="Disordered" evidence="5">
    <location>
        <begin position="1"/>
        <end position="42"/>
    </location>
</feature>
<keyword evidence="6" id="KW-1133">Transmembrane helix</keyword>
<evidence type="ECO:0000313" key="8">
    <source>
        <dbReference type="EMBL" id="EYU26518.1"/>
    </source>
</evidence>
<dbReference type="KEGG" id="egt:105969919"/>
<dbReference type="InterPro" id="IPR027370">
    <property type="entry name" value="Znf-RING_euk"/>
</dbReference>
<evidence type="ECO:0000256" key="2">
    <source>
        <dbReference type="ARBA" id="ARBA00022771"/>
    </source>
</evidence>
<name>A0A022QH11_ERYGU</name>
<evidence type="ECO:0000256" key="5">
    <source>
        <dbReference type="SAM" id="MobiDB-lite"/>
    </source>
</evidence>
<dbReference type="EMBL" id="KI631651">
    <property type="protein sequence ID" value="EYU26518.1"/>
    <property type="molecule type" value="Genomic_DNA"/>
</dbReference>
<sequence>MENKKNNIGVRETTPEMVVKEEEESGGGTHQELTEYFDSDTDTDSDFDYWEAVEEEEEVIIREEGIKGGGYNKEKAPVDDVCPICFDRFSIPCRSNCGHWFCANCILQFWMFRSSVQPCKCPLCCCRIVNLKPETSRNHITIPADNNVAEVLKKVDRYNGLYINGVVGAFHIIVAMPLFMGRILRILMDPDGLRCIYYVMRLLGLCLALLYEKGEFEFIPTGGFGIQRAFDVGASILILCLFFVGIGYRWVLRGRVRRLAALQASDS</sequence>
<proteinExistence type="predicted"/>
<evidence type="ECO:0000256" key="4">
    <source>
        <dbReference type="PROSITE-ProRule" id="PRU00175"/>
    </source>
</evidence>
<dbReference type="PANTHER" id="PTHR22894:SF6">
    <property type="entry name" value="E3 UBIQUITIN-PROTEIN LIGASE RNF170-LIKE ISOFORM X1"/>
    <property type="match status" value="1"/>
</dbReference>
<dbReference type="InterPro" id="IPR038896">
    <property type="entry name" value="RNF170"/>
</dbReference>
<evidence type="ECO:0000256" key="1">
    <source>
        <dbReference type="ARBA" id="ARBA00022723"/>
    </source>
</evidence>
<dbReference type="PROSITE" id="PS00518">
    <property type="entry name" value="ZF_RING_1"/>
    <property type="match status" value="1"/>
</dbReference>
<reference evidence="8 9" key="1">
    <citation type="journal article" date="2013" name="Proc. Natl. Acad. Sci. U.S.A.">
        <title>Fine-scale variation in meiotic recombination in Mimulus inferred from population shotgun sequencing.</title>
        <authorList>
            <person name="Hellsten U."/>
            <person name="Wright K.M."/>
            <person name="Jenkins J."/>
            <person name="Shu S."/>
            <person name="Yuan Y."/>
            <person name="Wessler S.R."/>
            <person name="Schmutz J."/>
            <person name="Willis J.H."/>
            <person name="Rokhsar D.S."/>
        </authorList>
    </citation>
    <scope>NUCLEOTIDE SEQUENCE [LARGE SCALE GENOMIC DNA]</scope>
    <source>
        <strain evidence="9">cv. DUN x IM62</strain>
    </source>
</reference>
<feature type="transmembrane region" description="Helical" evidence="6">
    <location>
        <begin position="232"/>
        <end position="252"/>
    </location>
</feature>
<dbReference type="eggNOG" id="KOG2164">
    <property type="taxonomic scope" value="Eukaryota"/>
</dbReference>
<organism evidence="8 9">
    <name type="scientific">Erythranthe guttata</name>
    <name type="common">Yellow monkey flower</name>
    <name type="synonym">Mimulus guttatus</name>
    <dbReference type="NCBI Taxonomy" id="4155"/>
    <lineage>
        <taxon>Eukaryota</taxon>
        <taxon>Viridiplantae</taxon>
        <taxon>Streptophyta</taxon>
        <taxon>Embryophyta</taxon>
        <taxon>Tracheophyta</taxon>
        <taxon>Spermatophyta</taxon>
        <taxon>Magnoliopsida</taxon>
        <taxon>eudicotyledons</taxon>
        <taxon>Gunneridae</taxon>
        <taxon>Pentapetalae</taxon>
        <taxon>asterids</taxon>
        <taxon>lamiids</taxon>
        <taxon>Lamiales</taxon>
        <taxon>Phrymaceae</taxon>
        <taxon>Erythranthe</taxon>
    </lineage>
</organism>
<protein>
    <recommendedName>
        <fullName evidence="7">RING-type domain-containing protein</fullName>
    </recommendedName>
</protein>
<dbReference type="Pfam" id="PF13445">
    <property type="entry name" value="zf-RING_UBOX"/>
    <property type="match status" value="1"/>
</dbReference>
<gene>
    <name evidence="8" type="ORF">MIMGU_mgv1a011883mg</name>
</gene>
<evidence type="ECO:0000256" key="6">
    <source>
        <dbReference type="SAM" id="Phobius"/>
    </source>
</evidence>
<dbReference type="PhylomeDB" id="A0A022QH11"/>
<keyword evidence="3" id="KW-0862">Zinc</keyword>
<dbReference type="GO" id="GO:0061630">
    <property type="term" value="F:ubiquitin protein ligase activity"/>
    <property type="evidence" value="ECO:0007669"/>
    <property type="project" value="InterPro"/>
</dbReference>
<keyword evidence="6" id="KW-0472">Membrane</keyword>
<accession>A0A022QH11</accession>
<dbReference type="InterPro" id="IPR013083">
    <property type="entry name" value="Znf_RING/FYVE/PHD"/>
</dbReference>
<evidence type="ECO:0000259" key="7">
    <source>
        <dbReference type="PROSITE" id="PS50089"/>
    </source>
</evidence>
<keyword evidence="6" id="KW-0812">Transmembrane</keyword>
<dbReference type="InterPro" id="IPR017907">
    <property type="entry name" value="Znf_RING_CS"/>
</dbReference>
<dbReference type="PROSITE" id="PS50089">
    <property type="entry name" value="ZF_RING_2"/>
    <property type="match status" value="1"/>
</dbReference>
<dbReference type="OMA" id="GHWFCAN"/>
<dbReference type="Gene3D" id="3.30.40.10">
    <property type="entry name" value="Zinc/RING finger domain, C3HC4 (zinc finger)"/>
    <property type="match status" value="1"/>
</dbReference>
<keyword evidence="9" id="KW-1185">Reference proteome</keyword>
<feature type="domain" description="RING-type" evidence="7">
    <location>
        <begin position="82"/>
        <end position="124"/>
    </location>
</feature>
<feature type="transmembrane region" description="Helical" evidence="6">
    <location>
        <begin position="161"/>
        <end position="183"/>
    </location>
</feature>
<dbReference type="OrthoDB" id="9049620at2759"/>
<dbReference type="SMART" id="SM00184">
    <property type="entry name" value="RING"/>
    <property type="match status" value="1"/>
</dbReference>
<dbReference type="PANTHER" id="PTHR22894">
    <property type="entry name" value="RING-TYPE DOMAIN-CONTAINING PROTEIN"/>
    <property type="match status" value="1"/>
</dbReference>
<dbReference type="Proteomes" id="UP000030748">
    <property type="component" value="Unassembled WGS sequence"/>
</dbReference>
<keyword evidence="1" id="KW-0479">Metal-binding</keyword>
<evidence type="ECO:0000313" key="9">
    <source>
        <dbReference type="Proteomes" id="UP000030748"/>
    </source>
</evidence>
<keyword evidence="2 4" id="KW-0863">Zinc-finger</keyword>
<dbReference type="SUPFAM" id="SSF57850">
    <property type="entry name" value="RING/U-box"/>
    <property type="match status" value="1"/>
</dbReference>